<evidence type="ECO:0000256" key="1">
    <source>
        <dbReference type="ARBA" id="ARBA00010378"/>
    </source>
</evidence>
<sequence>MTFKELLKFLFPEWQIFSFIKQYGLTARAQAPSSEPPLRQQQAGASAQASQSATPGGRRDQAASASSRSANKIKNGELNRKFNAIGADLTQHIVGQLQCQARLLRAFKRPFVAGRDSLMPANTLFLLGGESSGRNTLIVQIARQLAERALIQHDRVRRLDLARYASAGDEQNFLQELGNTLRGPAEIVVFEHFEQCADSYLRPLAQLVTSGQYQSMRAGGDATLLTARGKYLVFISSVRESVISETFGGPFMQAVNDVISVDDYTPGEIKQLTLRFLNDLEQRSQKNLQFTLYYDDELVQHCTARYSKKQGLIAIRHYLQETIYKALVEYRLQDNAAGDGKLYLAVIDDALAIRPGSPTAQPVCLDALLPNRQNSSLLAVQQELQAVIGLHSVKEYVLGLENNASIQKRREKAGYKSSPVSMHMIFTGNPGTGKTMMARIVARYLKAIGVLTGGQLKEVTRADLVGQYVGHTARLTNEVIQSALGGVLFIDEAYALCRDRHDVFGIEAVDALVKGIEDHRDNLVVILAGYSDEMQTFLQANSGLKSRFPNLIHFDDYSADEMLKIAGLTARAKGYVIDDACNEPLLRQFEKSQIKGRNDSGNGRLVRNIIEGAIVEQSRRLAREPKADMGLLLAEDFKFVRHQDFDLESVLASIVGLESVKQAIRAQHAMLLAAEKRRKAEVVVDIRQSLNIIFTGNPGTGKTTIARVMAAMFKDMGLLKQGQLIETDRSGLVSEYYGKTAEKTAAIVKSALGGVLFIDEAYSLSASRPGDKEAIDTLVKLIEDYRGELVVILAGYKKEMADFMKNNSGLESRFPLVIHFPDYSAEELYHIALLQVARKGFRLTEQAQARLHESVAAASRSASASSGNGRMVRNMLEKILRNQSARIATTEVAAADLTTILPEDIGTARPAEQAYDLEAVLNDIIGLNEVKTYIRSLYARLRVLSERRKMGLPVDGSQTLHMIFKGNPGTGKTMMARIIADVLSHIHVIQTNNLVETDRAGLVAGYVGQTAIKTTEKVREAMDGVLFIDEAYALAQGGANDFGREAIDTLVKLMDDNRDRLVVILAGYSQNMDAFLAMNPGLKSRFPNIIQFDDYSVDELMRIADQLYQKRGYVLEEAARQKMRALFTQAVSETAFGNGRYVRNVFEKSLNQQALRLSTDPDLTREELITIEASDIIARQE</sequence>
<feature type="compositionally biased region" description="Low complexity" evidence="4">
    <location>
        <begin position="40"/>
        <end position="53"/>
    </location>
</feature>
<dbReference type="Pfam" id="PF17866">
    <property type="entry name" value="AAA_lid_6"/>
    <property type="match status" value="3"/>
</dbReference>
<dbReference type="SMART" id="SM00382">
    <property type="entry name" value="AAA"/>
    <property type="match status" value="4"/>
</dbReference>
<evidence type="ECO:0000256" key="3">
    <source>
        <dbReference type="ARBA" id="ARBA00022840"/>
    </source>
</evidence>
<feature type="domain" description="AAA+ ATPase" evidence="5">
    <location>
        <begin position="958"/>
        <end position="1096"/>
    </location>
</feature>
<evidence type="ECO:0000256" key="4">
    <source>
        <dbReference type="SAM" id="MobiDB-lite"/>
    </source>
</evidence>
<dbReference type="PRINTS" id="PR00819">
    <property type="entry name" value="CBXCFQXSUPER"/>
</dbReference>
<dbReference type="SUPFAM" id="SSF52540">
    <property type="entry name" value="P-loop containing nucleoside triphosphate hydrolases"/>
    <property type="match status" value="4"/>
</dbReference>
<dbReference type="GO" id="GO:0016887">
    <property type="term" value="F:ATP hydrolysis activity"/>
    <property type="evidence" value="ECO:0007669"/>
    <property type="project" value="InterPro"/>
</dbReference>
<name>A0A506V0U1_9GAMM</name>
<evidence type="ECO:0000256" key="2">
    <source>
        <dbReference type="ARBA" id="ARBA00022741"/>
    </source>
</evidence>
<dbReference type="FunFam" id="3.40.50.300:FF:000216">
    <property type="entry name" value="Type VII secretion ATPase EccA"/>
    <property type="match status" value="3"/>
</dbReference>
<keyword evidence="3" id="KW-0067">ATP-binding</keyword>
<proteinExistence type="inferred from homology"/>
<dbReference type="Gene3D" id="1.10.8.60">
    <property type="match status" value="3"/>
</dbReference>
<feature type="domain" description="AAA+ ATPase" evidence="5">
    <location>
        <begin position="120"/>
        <end position="348"/>
    </location>
</feature>
<protein>
    <submittedName>
        <fullName evidence="6">AAA family ATPase</fullName>
    </submittedName>
</protein>
<dbReference type="GO" id="GO:0005524">
    <property type="term" value="F:ATP binding"/>
    <property type="evidence" value="ECO:0007669"/>
    <property type="project" value="UniProtKB-KW"/>
</dbReference>
<dbReference type="Proteomes" id="UP000319523">
    <property type="component" value="Unassembled WGS sequence"/>
</dbReference>
<dbReference type="RefSeq" id="WP_141177772.1">
    <property type="nucleotide sequence ID" value="NZ_JBHUFX010000002.1"/>
</dbReference>
<dbReference type="EMBL" id="VHQI01000016">
    <property type="protein sequence ID" value="TPW39247.1"/>
    <property type="molecule type" value="Genomic_DNA"/>
</dbReference>
<feature type="domain" description="AAA+ ATPase" evidence="5">
    <location>
        <begin position="420"/>
        <end position="558"/>
    </location>
</feature>
<dbReference type="InterPro" id="IPR003959">
    <property type="entry name" value="ATPase_AAA_core"/>
</dbReference>
<dbReference type="InterPro" id="IPR027417">
    <property type="entry name" value="P-loop_NTPase"/>
</dbReference>
<dbReference type="Pfam" id="PF00004">
    <property type="entry name" value="AAA"/>
    <property type="match status" value="3"/>
</dbReference>
<dbReference type="PANTHER" id="PTHR43392:SF2">
    <property type="entry name" value="AAA-TYPE ATPASE FAMILY PROTEIN _ ANKYRIN REPEAT FAMILY PROTEIN"/>
    <property type="match status" value="1"/>
</dbReference>
<organism evidence="6 7">
    <name type="scientific">Mixta tenebrionis</name>
    <dbReference type="NCBI Taxonomy" id="2562439"/>
    <lineage>
        <taxon>Bacteria</taxon>
        <taxon>Pseudomonadati</taxon>
        <taxon>Pseudomonadota</taxon>
        <taxon>Gammaproteobacteria</taxon>
        <taxon>Enterobacterales</taxon>
        <taxon>Erwiniaceae</taxon>
        <taxon>Mixta</taxon>
    </lineage>
</organism>
<reference evidence="6 7" key="1">
    <citation type="submission" date="2019-06" db="EMBL/GenBank/DDBJ databases">
        <authorList>
            <person name="Yang Y."/>
        </authorList>
    </citation>
    <scope>NUCLEOTIDE SEQUENCE [LARGE SCALE GENOMIC DNA]</scope>
    <source>
        <strain evidence="6 7">BIT-26</strain>
    </source>
</reference>
<keyword evidence="7" id="KW-1185">Reference proteome</keyword>
<feature type="domain" description="AAA+ ATPase" evidence="5">
    <location>
        <begin position="688"/>
        <end position="824"/>
    </location>
</feature>
<dbReference type="InterPro" id="IPR003593">
    <property type="entry name" value="AAA+_ATPase"/>
</dbReference>
<evidence type="ECO:0000313" key="6">
    <source>
        <dbReference type="EMBL" id="TPW39247.1"/>
    </source>
</evidence>
<dbReference type="Gene3D" id="3.40.50.300">
    <property type="entry name" value="P-loop containing nucleotide triphosphate hydrolases"/>
    <property type="match status" value="4"/>
</dbReference>
<accession>A0A506V0U1</accession>
<dbReference type="PANTHER" id="PTHR43392">
    <property type="entry name" value="AAA-TYPE ATPASE FAMILY PROTEIN / ANKYRIN REPEAT FAMILY PROTEIN"/>
    <property type="match status" value="1"/>
</dbReference>
<comment type="similarity">
    <text evidence="1">Belongs to the CbxX/CfxQ family.</text>
</comment>
<evidence type="ECO:0000259" key="5">
    <source>
        <dbReference type="SMART" id="SM00382"/>
    </source>
</evidence>
<evidence type="ECO:0000313" key="7">
    <source>
        <dbReference type="Proteomes" id="UP000319523"/>
    </source>
</evidence>
<keyword evidence="2" id="KW-0547">Nucleotide-binding</keyword>
<comment type="caution">
    <text evidence="6">The sequence shown here is derived from an EMBL/GenBank/DDBJ whole genome shotgun (WGS) entry which is preliminary data.</text>
</comment>
<dbReference type="InterPro" id="IPR050773">
    <property type="entry name" value="CbxX/CfxQ_RuBisCO_ESX"/>
</dbReference>
<dbReference type="CDD" id="cd00009">
    <property type="entry name" value="AAA"/>
    <property type="match status" value="3"/>
</dbReference>
<gene>
    <name evidence="6" type="ORF">FKM52_19210</name>
</gene>
<dbReference type="InterPro" id="IPR000641">
    <property type="entry name" value="CbxX/CfxQ"/>
</dbReference>
<dbReference type="AlphaFoldDB" id="A0A506V0U1"/>
<feature type="region of interest" description="Disordered" evidence="4">
    <location>
        <begin position="31"/>
        <end position="70"/>
    </location>
</feature>
<dbReference type="OrthoDB" id="9809379at2"/>
<dbReference type="InterPro" id="IPR041627">
    <property type="entry name" value="AAA_lid_6"/>
</dbReference>